<evidence type="ECO:0000313" key="1">
    <source>
        <dbReference type="EMBL" id="CAI2363471.1"/>
    </source>
</evidence>
<name>A0AAD1U7F9_EUPCR</name>
<comment type="caution">
    <text evidence="1">The sequence shown here is derived from an EMBL/GenBank/DDBJ whole genome shotgun (WGS) entry which is preliminary data.</text>
</comment>
<protein>
    <submittedName>
        <fullName evidence="1">Uncharacterized protein</fullName>
    </submittedName>
</protein>
<keyword evidence="2" id="KW-1185">Reference proteome</keyword>
<dbReference type="AlphaFoldDB" id="A0AAD1U7F9"/>
<evidence type="ECO:0000313" key="2">
    <source>
        <dbReference type="Proteomes" id="UP001295684"/>
    </source>
</evidence>
<dbReference type="Proteomes" id="UP001295684">
    <property type="component" value="Unassembled WGS sequence"/>
</dbReference>
<proteinExistence type="predicted"/>
<accession>A0AAD1U7F9</accession>
<gene>
    <name evidence="1" type="ORF">ECRASSUSDP1_LOCUS4807</name>
</gene>
<reference evidence="1" key="1">
    <citation type="submission" date="2023-07" db="EMBL/GenBank/DDBJ databases">
        <authorList>
            <consortium name="AG Swart"/>
            <person name="Singh M."/>
            <person name="Singh A."/>
            <person name="Seah K."/>
            <person name="Emmerich C."/>
        </authorList>
    </citation>
    <scope>NUCLEOTIDE SEQUENCE</scope>
    <source>
        <strain evidence="1">DP1</strain>
    </source>
</reference>
<organism evidence="1 2">
    <name type="scientific">Euplotes crassus</name>
    <dbReference type="NCBI Taxonomy" id="5936"/>
    <lineage>
        <taxon>Eukaryota</taxon>
        <taxon>Sar</taxon>
        <taxon>Alveolata</taxon>
        <taxon>Ciliophora</taxon>
        <taxon>Intramacronucleata</taxon>
        <taxon>Spirotrichea</taxon>
        <taxon>Hypotrichia</taxon>
        <taxon>Euplotida</taxon>
        <taxon>Euplotidae</taxon>
        <taxon>Moneuplotes</taxon>
    </lineage>
</organism>
<dbReference type="EMBL" id="CAMPGE010004621">
    <property type="protein sequence ID" value="CAI2363471.1"/>
    <property type="molecule type" value="Genomic_DNA"/>
</dbReference>
<sequence>METACDFDKKVVIFEERADMKSDGLSDVSESTKCDSDKCLPVKKNRKKIKGMKTHKCYKCSSDHDNKDFTTFSSIKEVPSPKEDSPFLQRMQKDMYKKCSTKFILPRPVYIFPRGAKENSINQFLDFMGVHQVFPTEVDYIKDIKKRNNSSAQLKLGGNPLLKRRMQNMRLNSFQTTNLKF</sequence>